<protein>
    <submittedName>
        <fullName evidence="2">STAS domain-containing protein</fullName>
    </submittedName>
</protein>
<dbReference type="InterPro" id="IPR002645">
    <property type="entry name" value="STAS_dom"/>
</dbReference>
<dbReference type="InterPro" id="IPR058548">
    <property type="entry name" value="MlaB-like_STAS"/>
</dbReference>
<dbReference type="Gene3D" id="3.30.750.24">
    <property type="entry name" value="STAS domain"/>
    <property type="match status" value="1"/>
</dbReference>
<evidence type="ECO:0000259" key="1">
    <source>
        <dbReference type="PROSITE" id="PS50801"/>
    </source>
</evidence>
<sequence length="97" mass="10012">MSQPGIQEDGDSLAVSGSLTIPQAARLLEAGAQFARSRDTLFDLAAVEQVDSSGIAVILGWLRAARAAGHTLQVANAPASLRSIAGLYGVEEILPLV</sequence>
<gene>
    <name evidence="2" type="ORF">IPH26_20255</name>
</gene>
<name>A0A9D7E7B5_9PROT</name>
<proteinExistence type="predicted"/>
<dbReference type="Pfam" id="PF13466">
    <property type="entry name" value="STAS_2"/>
    <property type="match status" value="1"/>
</dbReference>
<dbReference type="Proteomes" id="UP000807785">
    <property type="component" value="Unassembled WGS sequence"/>
</dbReference>
<dbReference type="PANTHER" id="PTHR35849:SF1">
    <property type="entry name" value="INTERMEMBRANE PHOSPHOLIPID TRANSPORT SYSTEM BINDING PROTEIN MLAB"/>
    <property type="match status" value="1"/>
</dbReference>
<dbReference type="EMBL" id="JADJEV010000005">
    <property type="protein sequence ID" value="MBK6975168.1"/>
    <property type="molecule type" value="Genomic_DNA"/>
</dbReference>
<dbReference type="AlphaFoldDB" id="A0A9D7E7B5"/>
<dbReference type="PANTHER" id="PTHR35849">
    <property type="entry name" value="BLR2341 PROTEIN"/>
    <property type="match status" value="1"/>
</dbReference>
<dbReference type="CDD" id="cd07043">
    <property type="entry name" value="STAS_anti-anti-sigma_factors"/>
    <property type="match status" value="1"/>
</dbReference>
<dbReference type="InterPro" id="IPR052746">
    <property type="entry name" value="MlaB_ABC_Transporter"/>
</dbReference>
<dbReference type="SUPFAM" id="SSF52091">
    <property type="entry name" value="SpoIIaa-like"/>
    <property type="match status" value="1"/>
</dbReference>
<evidence type="ECO:0000313" key="3">
    <source>
        <dbReference type="Proteomes" id="UP000807785"/>
    </source>
</evidence>
<comment type="caution">
    <text evidence="2">The sequence shown here is derived from an EMBL/GenBank/DDBJ whole genome shotgun (WGS) entry which is preliminary data.</text>
</comment>
<accession>A0A9D7E7B5</accession>
<evidence type="ECO:0000313" key="2">
    <source>
        <dbReference type="EMBL" id="MBK6975168.1"/>
    </source>
</evidence>
<reference evidence="2" key="1">
    <citation type="submission" date="2020-10" db="EMBL/GenBank/DDBJ databases">
        <title>Connecting structure to function with the recovery of over 1000 high-quality activated sludge metagenome-assembled genomes encoding full-length rRNA genes using long-read sequencing.</title>
        <authorList>
            <person name="Singleton C.M."/>
            <person name="Petriglieri F."/>
            <person name="Kristensen J.M."/>
            <person name="Kirkegaard R.H."/>
            <person name="Michaelsen T.Y."/>
            <person name="Andersen M.H."/>
            <person name="Karst S.M."/>
            <person name="Dueholm M.S."/>
            <person name="Nielsen P.H."/>
            <person name="Albertsen M."/>
        </authorList>
    </citation>
    <scope>NUCLEOTIDE SEQUENCE</scope>
    <source>
        <strain evidence="2">Bjer_18-Q3-R1-45_BAT3C.347</strain>
    </source>
</reference>
<dbReference type="PROSITE" id="PS50801">
    <property type="entry name" value="STAS"/>
    <property type="match status" value="1"/>
</dbReference>
<dbReference type="InterPro" id="IPR036513">
    <property type="entry name" value="STAS_dom_sf"/>
</dbReference>
<organism evidence="2 3">
    <name type="scientific">Candidatus Methylophosphatis roskildensis</name>
    <dbReference type="NCBI Taxonomy" id="2899263"/>
    <lineage>
        <taxon>Bacteria</taxon>
        <taxon>Pseudomonadati</taxon>
        <taxon>Pseudomonadota</taxon>
        <taxon>Betaproteobacteria</taxon>
        <taxon>Nitrosomonadales</taxon>
        <taxon>Sterolibacteriaceae</taxon>
        <taxon>Candidatus Methylophosphatis</taxon>
    </lineage>
</organism>
<feature type="domain" description="STAS" evidence="1">
    <location>
        <begin position="13"/>
        <end position="97"/>
    </location>
</feature>